<evidence type="ECO:0000256" key="1">
    <source>
        <dbReference type="ARBA" id="ARBA00004651"/>
    </source>
</evidence>
<keyword evidence="5 6" id="KW-0472">Membrane</keyword>
<dbReference type="PANTHER" id="PTHR43652">
    <property type="entry name" value="BASIC AMINO ACID ANTIPORTER YFCC-RELATED"/>
    <property type="match status" value="1"/>
</dbReference>
<dbReference type="InterPro" id="IPR018385">
    <property type="entry name" value="C4_dicarb_anaerob_car-like"/>
</dbReference>
<evidence type="ECO:0000313" key="7">
    <source>
        <dbReference type="EMBL" id="MBC8598891.1"/>
    </source>
</evidence>
<organism evidence="7 8">
    <name type="scientific">Enterocloster hominis</name>
    <name type="common">ex Liu et al. 2021</name>
    <dbReference type="NCBI Taxonomy" id="2763663"/>
    <lineage>
        <taxon>Bacteria</taxon>
        <taxon>Bacillati</taxon>
        <taxon>Bacillota</taxon>
        <taxon>Clostridia</taxon>
        <taxon>Lachnospirales</taxon>
        <taxon>Lachnospiraceae</taxon>
        <taxon>Enterocloster</taxon>
    </lineage>
</organism>
<proteinExistence type="predicted"/>
<sequence>MEKKKKFQIPTTCALLFMLMIVCAVLTWIVPAGAYETEKVGNLNKVIAGTYHVIDSTPVGPWGVLMAVMAGFYKSAKLIFMIMFCGGAVAVLEKSGSINAAFGRLASNKKLNAHVLALLIMAFMSVGGAAGVFANPVVALVPIGIILATSLGYDAFTGFLFVYMGAYSGFNVGWANATTIGVAHPIAELPIFSGFEVRVLLNIINFAICYFFTVRYMKTIRKDPMKSLNYEEGMSVADFMGAKGETTETIHASMSWKHMVSLLGLVAAIAVIVIGSIKFSWSYDQMAATFFVLAVGCGLLNGMGVNGTTKEFINGCAKMTNAAFIVGFANGIGVILSQGQILNTIVNWLSIPISSMGSVMGANFMFIANLLINFLIPSGSGQAAAVMPLMVPIADLVGITRQVAVQAFQFGDGFSNCLYPTAGTLMGALAIAKVDWARYAKWLMPLLGCQIAMSFATLTILQAIGWTGL</sequence>
<feature type="transmembrane region" description="Helical" evidence="6">
    <location>
        <begin position="319"/>
        <end position="336"/>
    </location>
</feature>
<name>A0ABR7NRZ0_9FIRM</name>
<feature type="transmembrane region" description="Helical" evidence="6">
    <location>
        <begin position="199"/>
        <end position="217"/>
    </location>
</feature>
<feature type="transmembrane region" description="Helical" evidence="6">
    <location>
        <begin position="348"/>
        <end position="372"/>
    </location>
</feature>
<dbReference type="PANTHER" id="PTHR43652:SF2">
    <property type="entry name" value="BASIC AMINO ACID ANTIPORTER YFCC-RELATED"/>
    <property type="match status" value="1"/>
</dbReference>
<feature type="transmembrane region" description="Helical" evidence="6">
    <location>
        <begin position="287"/>
        <end position="307"/>
    </location>
</feature>
<protein>
    <submittedName>
        <fullName evidence="7">YfcC family protein</fullName>
    </submittedName>
</protein>
<evidence type="ECO:0000256" key="3">
    <source>
        <dbReference type="ARBA" id="ARBA00022692"/>
    </source>
</evidence>
<feature type="transmembrane region" description="Helical" evidence="6">
    <location>
        <begin position="442"/>
        <end position="464"/>
    </location>
</feature>
<dbReference type="InterPro" id="IPR051679">
    <property type="entry name" value="DASS-Related_Transporters"/>
</dbReference>
<keyword evidence="8" id="KW-1185">Reference proteome</keyword>
<dbReference type="Pfam" id="PF03606">
    <property type="entry name" value="DcuC"/>
    <property type="match status" value="1"/>
</dbReference>
<feature type="transmembrane region" description="Helical" evidence="6">
    <location>
        <begin position="140"/>
        <end position="163"/>
    </location>
</feature>
<comment type="subcellular location">
    <subcellularLocation>
        <location evidence="1">Cell membrane</location>
        <topology evidence="1">Multi-pass membrane protein</topology>
    </subcellularLocation>
</comment>
<dbReference type="EMBL" id="JACRTJ010000014">
    <property type="protein sequence ID" value="MBC8598891.1"/>
    <property type="molecule type" value="Genomic_DNA"/>
</dbReference>
<feature type="transmembrane region" description="Helical" evidence="6">
    <location>
        <begin position="260"/>
        <end position="281"/>
    </location>
</feature>
<evidence type="ECO:0000313" key="8">
    <source>
        <dbReference type="Proteomes" id="UP000647491"/>
    </source>
</evidence>
<feature type="transmembrane region" description="Helical" evidence="6">
    <location>
        <begin position="12"/>
        <end position="30"/>
    </location>
</feature>
<evidence type="ECO:0000256" key="2">
    <source>
        <dbReference type="ARBA" id="ARBA00022475"/>
    </source>
</evidence>
<evidence type="ECO:0000256" key="6">
    <source>
        <dbReference type="SAM" id="Phobius"/>
    </source>
</evidence>
<keyword evidence="3 6" id="KW-0812">Transmembrane</keyword>
<feature type="transmembrane region" description="Helical" evidence="6">
    <location>
        <begin position="72"/>
        <end position="92"/>
    </location>
</feature>
<evidence type="ECO:0000256" key="5">
    <source>
        <dbReference type="ARBA" id="ARBA00023136"/>
    </source>
</evidence>
<keyword evidence="2" id="KW-1003">Cell membrane</keyword>
<dbReference type="RefSeq" id="WP_022273886.1">
    <property type="nucleotide sequence ID" value="NZ_JACRTJ010000014.1"/>
</dbReference>
<evidence type="ECO:0000256" key="4">
    <source>
        <dbReference type="ARBA" id="ARBA00022989"/>
    </source>
</evidence>
<comment type="caution">
    <text evidence="7">The sequence shown here is derived from an EMBL/GenBank/DDBJ whole genome shotgun (WGS) entry which is preliminary data.</text>
</comment>
<feature type="transmembrane region" description="Helical" evidence="6">
    <location>
        <begin position="170"/>
        <end position="187"/>
    </location>
</feature>
<feature type="transmembrane region" description="Helical" evidence="6">
    <location>
        <begin position="113"/>
        <end position="134"/>
    </location>
</feature>
<accession>A0ABR7NRZ0</accession>
<gene>
    <name evidence="7" type="ORF">H8708_06555</name>
</gene>
<reference evidence="7 8" key="1">
    <citation type="submission" date="2020-08" db="EMBL/GenBank/DDBJ databases">
        <title>Genome public.</title>
        <authorList>
            <person name="Liu C."/>
            <person name="Sun Q."/>
        </authorList>
    </citation>
    <scope>NUCLEOTIDE SEQUENCE [LARGE SCALE GENOMIC DNA]</scope>
    <source>
        <strain evidence="7 8">BX10</strain>
    </source>
</reference>
<keyword evidence="4 6" id="KW-1133">Transmembrane helix</keyword>
<dbReference type="Proteomes" id="UP000647491">
    <property type="component" value="Unassembled WGS sequence"/>
</dbReference>